<comment type="caution">
    <text evidence="2">The sequence shown here is derived from an EMBL/GenBank/DDBJ whole genome shotgun (WGS) entry which is preliminary data.</text>
</comment>
<feature type="compositionally biased region" description="Polar residues" evidence="1">
    <location>
        <begin position="93"/>
        <end position="105"/>
    </location>
</feature>
<evidence type="ECO:0000313" key="2">
    <source>
        <dbReference type="EMBL" id="KAF5826188.1"/>
    </source>
</evidence>
<dbReference type="Proteomes" id="UP000815325">
    <property type="component" value="Unassembled WGS sequence"/>
</dbReference>
<sequence>MVYQASSQLNQYHKKPDTYLTTSAHFFDGTASIESPNPERRFGPHKRSTFATCYQGSPQNRHKYSSDKQESSAKKETLSRGPGKLFPDPMTHGRTSPSPTMTHRGNGTFTVEYPHSSLTYRSLKMIPIAKLGWKSEYNDKFCSKKPYPGYSVLSSRR</sequence>
<dbReference type="EMBL" id="MU071217">
    <property type="protein sequence ID" value="KAF5826188.1"/>
    <property type="molecule type" value="Genomic_DNA"/>
</dbReference>
<accession>A0ABQ7FUW3</accession>
<name>A0ABQ7FUW3_DUNSA</name>
<feature type="compositionally biased region" description="Basic and acidic residues" evidence="1">
    <location>
        <begin position="64"/>
        <end position="78"/>
    </location>
</feature>
<evidence type="ECO:0008006" key="4">
    <source>
        <dbReference type="Google" id="ProtNLM"/>
    </source>
</evidence>
<reference evidence="2" key="1">
    <citation type="submission" date="2017-08" db="EMBL/GenBank/DDBJ databases">
        <authorList>
            <person name="Polle J.E."/>
            <person name="Barry K."/>
            <person name="Cushman J."/>
            <person name="Schmutz J."/>
            <person name="Tran D."/>
            <person name="Hathwaick L.T."/>
            <person name="Yim W.C."/>
            <person name="Jenkins J."/>
            <person name="Mckie-Krisberg Z.M."/>
            <person name="Prochnik S."/>
            <person name="Lindquist E."/>
            <person name="Dockter R.B."/>
            <person name="Adam C."/>
            <person name="Molina H."/>
            <person name="Bunkerborg J."/>
            <person name="Jin E."/>
            <person name="Buchheim M."/>
            <person name="Magnuson J."/>
        </authorList>
    </citation>
    <scope>NUCLEOTIDE SEQUENCE</scope>
    <source>
        <strain evidence="2">CCAP 19/18</strain>
    </source>
</reference>
<proteinExistence type="predicted"/>
<feature type="region of interest" description="Disordered" evidence="1">
    <location>
        <begin position="30"/>
        <end position="105"/>
    </location>
</feature>
<keyword evidence="3" id="KW-1185">Reference proteome</keyword>
<gene>
    <name evidence="2" type="ORF">DUNSADRAFT_4269</name>
</gene>
<feature type="compositionally biased region" description="Polar residues" evidence="1">
    <location>
        <begin position="49"/>
        <end position="59"/>
    </location>
</feature>
<organism evidence="2 3">
    <name type="scientific">Dunaliella salina</name>
    <name type="common">Green alga</name>
    <name type="synonym">Protococcus salinus</name>
    <dbReference type="NCBI Taxonomy" id="3046"/>
    <lineage>
        <taxon>Eukaryota</taxon>
        <taxon>Viridiplantae</taxon>
        <taxon>Chlorophyta</taxon>
        <taxon>core chlorophytes</taxon>
        <taxon>Chlorophyceae</taxon>
        <taxon>CS clade</taxon>
        <taxon>Chlamydomonadales</taxon>
        <taxon>Dunaliellaceae</taxon>
        <taxon>Dunaliella</taxon>
    </lineage>
</organism>
<protein>
    <recommendedName>
        <fullName evidence="4">Encoded protein</fullName>
    </recommendedName>
</protein>
<evidence type="ECO:0000313" key="3">
    <source>
        <dbReference type="Proteomes" id="UP000815325"/>
    </source>
</evidence>
<evidence type="ECO:0000256" key="1">
    <source>
        <dbReference type="SAM" id="MobiDB-lite"/>
    </source>
</evidence>